<comment type="caution">
    <text evidence="1">The sequence shown here is derived from an EMBL/GenBank/DDBJ whole genome shotgun (WGS) entry which is preliminary data.</text>
</comment>
<organism evidence="1 2">
    <name type="scientific">Pseudomonas putida</name>
    <name type="common">Arthrobacter siderocapsulatus</name>
    <dbReference type="NCBI Taxonomy" id="303"/>
    <lineage>
        <taxon>Bacteria</taxon>
        <taxon>Pseudomonadati</taxon>
        <taxon>Pseudomonadota</taxon>
        <taxon>Gammaproteobacteria</taxon>
        <taxon>Pseudomonadales</taxon>
        <taxon>Pseudomonadaceae</taxon>
        <taxon>Pseudomonas</taxon>
    </lineage>
</organism>
<dbReference type="Gene3D" id="1.10.1220.10">
    <property type="entry name" value="Met repressor-like"/>
    <property type="match status" value="1"/>
</dbReference>
<accession>A0A0P7DAG6</accession>
<evidence type="ECO:0008006" key="3">
    <source>
        <dbReference type="Google" id="ProtNLM"/>
    </source>
</evidence>
<dbReference type="InterPro" id="IPR010985">
    <property type="entry name" value="Ribbon_hlx_hlx"/>
</dbReference>
<name>A0A0P7DAG6_PSEPU</name>
<dbReference type="RefSeq" id="WP_054572393.1">
    <property type="nucleotide sequence ID" value="NZ_LKKS01000043.1"/>
</dbReference>
<evidence type="ECO:0000313" key="2">
    <source>
        <dbReference type="Proteomes" id="UP000050437"/>
    </source>
</evidence>
<proteinExistence type="predicted"/>
<dbReference type="SUPFAM" id="SSF47598">
    <property type="entry name" value="Ribbon-helix-helix"/>
    <property type="match status" value="1"/>
</dbReference>
<protein>
    <recommendedName>
        <fullName evidence="3">Arc family DNA-binding protein</fullName>
    </recommendedName>
</protein>
<reference evidence="1 2" key="1">
    <citation type="submission" date="2015-10" db="EMBL/GenBank/DDBJ databases">
        <title>Pseudomonas putida clinical strains.</title>
        <authorList>
            <person name="Molina L."/>
            <person name="Udaondo Z."/>
        </authorList>
    </citation>
    <scope>NUCLEOTIDE SEQUENCE [LARGE SCALE GENOMIC DNA]</scope>
    <source>
        <strain evidence="1 2">HB13667</strain>
    </source>
</reference>
<evidence type="ECO:0000313" key="1">
    <source>
        <dbReference type="EMBL" id="KPM67245.1"/>
    </source>
</evidence>
<dbReference type="InterPro" id="IPR013321">
    <property type="entry name" value="Arc_rbn_hlx_hlx"/>
</dbReference>
<sequence>MITTDHTAILEGLMKRGEAKVQTVLRLAPAMREWLLGEADMNGRTINGEVIYRLKKMMEEEVQGGQKHRA</sequence>
<gene>
    <name evidence="1" type="ORF">HB13667_07615</name>
</gene>
<dbReference type="GO" id="GO:0006355">
    <property type="term" value="P:regulation of DNA-templated transcription"/>
    <property type="evidence" value="ECO:0007669"/>
    <property type="project" value="InterPro"/>
</dbReference>
<dbReference type="EMBL" id="LKKS01000043">
    <property type="protein sequence ID" value="KPM67245.1"/>
    <property type="molecule type" value="Genomic_DNA"/>
</dbReference>
<dbReference type="Proteomes" id="UP000050437">
    <property type="component" value="Unassembled WGS sequence"/>
</dbReference>
<dbReference type="AlphaFoldDB" id="A0A0P7DAG6"/>